<evidence type="ECO:0000313" key="9">
    <source>
        <dbReference type="Proteomes" id="UP000604825"/>
    </source>
</evidence>
<dbReference type="InterPro" id="IPR036576">
    <property type="entry name" value="WRKY_dom_sf"/>
</dbReference>
<comment type="caution">
    <text evidence="8">The sequence shown here is derived from an EMBL/GenBank/DDBJ whole genome shotgun (WGS) entry which is preliminary data.</text>
</comment>
<gene>
    <name evidence="8" type="ORF">NCGR_LOCUS25452</name>
</gene>
<evidence type="ECO:0000256" key="4">
    <source>
        <dbReference type="ARBA" id="ARBA00023163"/>
    </source>
</evidence>
<dbReference type="SMART" id="SM00774">
    <property type="entry name" value="WRKY"/>
    <property type="match status" value="1"/>
</dbReference>
<dbReference type="Proteomes" id="UP000604825">
    <property type="component" value="Unassembled WGS sequence"/>
</dbReference>
<proteinExistence type="predicted"/>
<dbReference type="Gene3D" id="2.20.25.80">
    <property type="entry name" value="WRKY domain"/>
    <property type="match status" value="1"/>
</dbReference>
<dbReference type="PANTHER" id="PTHR31221:SF335">
    <property type="entry name" value="OS01G0584900 PROTEIN"/>
    <property type="match status" value="1"/>
</dbReference>
<keyword evidence="2" id="KW-0805">Transcription regulation</keyword>
<dbReference type="InterPro" id="IPR044810">
    <property type="entry name" value="WRKY_plant"/>
</dbReference>
<keyword evidence="4" id="KW-0804">Transcription</keyword>
<dbReference type="SUPFAM" id="SSF118290">
    <property type="entry name" value="WRKY DNA-binding domain"/>
    <property type="match status" value="1"/>
</dbReference>
<dbReference type="AlphaFoldDB" id="A0A811P5Z7"/>
<dbReference type="Pfam" id="PF03106">
    <property type="entry name" value="WRKY"/>
    <property type="match status" value="1"/>
</dbReference>
<evidence type="ECO:0000313" key="8">
    <source>
        <dbReference type="EMBL" id="CAD6238146.1"/>
    </source>
</evidence>
<evidence type="ECO:0000256" key="1">
    <source>
        <dbReference type="ARBA" id="ARBA00004123"/>
    </source>
</evidence>
<keyword evidence="9" id="KW-1185">Reference proteome</keyword>
<feature type="region of interest" description="Disordered" evidence="6">
    <location>
        <begin position="1"/>
        <end position="27"/>
    </location>
</feature>
<dbReference type="OrthoDB" id="695161at2759"/>
<dbReference type="GO" id="GO:0005634">
    <property type="term" value="C:nucleus"/>
    <property type="evidence" value="ECO:0007669"/>
    <property type="project" value="UniProtKB-SubCell"/>
</dbReference>
<reference evidence="8" key="1">
    <citation type="submission" date="2020-10" db="EMBL/GenBank/DDBJ databases">
        <authorList>
            <person name="Han B."/>
            <person name="Lu T."/>
            <person name="Zhao Q."/>
            <person name="Huang X."/>
            <person name="Zhao Y."/>
        </authorList>
    </citation>
    <scope>NUCLEOTIDE SEQUENCE</scope>
</reference>
<accession>A0A811P5Z7</accession>
<dbReference type="InterPro" id="IPR003657">
    <property type="entry name" value="WRKY_dom"/>
</dbReference>
<dbReference type="EMBL" id="CAJGYO010000006">
    <property type="protein sequence ID" value="CAD6238146.1"/>
    <property type="molecule type" value="Genomic_DNA"/>
</dbReference>
<name>A0A811P5Z7_9POAL</name>
<keyword evidence="5" id="KW-0539">Nucleus</keyword>
<feature type="domain" description="WRKY" evidence="7">
    <location>
        <begin position="143"/>
        <end position="208"/>
    </location>
</feature>
<evidence type="ECO:0000256" key="5">
    <source>
        <dbReference type="ARBA" id="ARBA00023242"/>
    </source>
</evidence>
<evidence type="ECO:0000256" key="6">
    <source>
        <dbReference type="SAM" id="MobiDB-lite"/>
    </source>
</evidence>
<keyword evidence="3" id="KW-0238">DNA-binding</keyword>
<evidence type="ECO:0000259" key="7">
    <source>
        <dbReference type="PROSITE" id="PS50811"/>
    </source>
</evidence>
<organism evidence="8 9">
    <name type="scientific">Miscanthus lutarioriparius</name>
    <dbReference type="NCBI Taxonomy" id="422564"/>
    <lineage>
        <taxon>Eukaryota</taxon>
        <taxon>Viridiplantae</taxon>
        <taxon>Streptophyta</taxon>
        <taxon>Embryophyta</taxon>
        <taxon>Tracheophyta</taxon>
        <taxon>Spermatophyta</taxon>
        <taxon>Magnoliopsida</taxon>
        <taxon>Liliopsida</taxon>
        <taxon>Poales</taxon>
        <taxon>Poaceae</taxon>
        <taxon>PACMAD clade</taxon>
        <taxon>Panicoideae</taxon>
        <taxon>Andropogonodae</taxon>
        <taxon>Andropogoneae</taxon>
        <taxon>Saccharinae</taxon>
        <taxon>Miscanthus</taxon>
    </lineage>
</organism>
<dbReference type="GO" id="GO:0043565">
    <property type="term" value="F:sequence-specific DNA binding"/>
    <property type="evidence" value="ECO:0007669"/>
    <property type="project" value="InterPro"/>
</dbReference>
<feature type="region of interest" description="Disordered" evidence="6">
    <location>
        <begin position="204"/>
        <end position="228"/>
    </location>
</feature>
<comment type="subcellular location">
    <subcellularLocation>
        <location evidence="1">Nucleus</location>
    </subcellularLocation>
</comment>
<evidence type="ECO:0000256" key="3">
    <source>
        <dbReference type="ARBA" id="ARBA00023125"/>
    </source>
</evidence>
<dbReference type="FunFam" id="2.20.25.80:FF:000003">
    <property type="entry name" value="WRKY transcription factor 57"/>
    <property type="match status" value="1"/>
</dbReference>
<dbReference type="PROSITE" id="PS50811">
    <property type="entry name" value="WRKY"/>
    <property type="match status" value="1"/>
</dbReference>
<dbReference type="PANTHER" id="PTHR31221">
    <property type="entry name" value="WRKY TRANSCRIPTION FACTOR PROTEIN 1-RELATED"/>
    <property type="match status" value="1"/>
</dbReference>
<evidence type="ECO:0000256" key="2">
    <source>
        <dbReference type="ARBA" id="ARBA00023015"/>
    </source>
</evidence>
<protein>
    <recommendedName>
        <fullName evidence="7">WRKY domain-containing protein</fullName>
    </recommendedName>
</protein>
<dbReference type="GO" id="GO:0003700">
    <property type="term" value="F:DNA-binding transcription factor activity"/>
    <property type="evidence" value="ECO:0007669"/>
    <property type="project" value="InterPro"/>
</dbReference>
<sequence>MSSYSPLLSPSHAHADDHRVLGGDADDDDMTAVSSYLSLDDAIDDVAGEEWYRPLGEVEAAAAEFQSVQQEPLLFATLQAEDGYCVSGSGGEQSLPAGASSVLSSAALTSYNHDKINLTQDGGSRSLLRSEHGNGKIAFKTRSEVDVLDDGYRWRKYGKKLVKNSPNPRNYYRCSSEGCRVKKRVERERDDARFVITTYDGVHNHPAAAPPRSPPYRLLGDLPHGHHV</sequence>